<dbReference type="Gene3D" id="3.20.20.70">
    <property type="entry name" value="Aldolase class I"/>
    <property type="match status" value="1"/>
</dbReference>
<dbReference type="SUPFAM" id="SSF51395">
    <property type="entry name" value="FMN-linked oxidoreductases"/>
    <property type="match status" value="1"/>
</dbReference>
<sequence length="381" mass="42530">MEKKYEGLFQPLTLPNKVTLKNRFVLAPMTHVSSHDDGTISDVELEYIEKRSKDVGLSISAASHVTPIGQAFTGQPSVAFDSDIDGLKKLAQSMKKNGAQALVQIHHGGAKSLPSLTPNGDVVAPSEIQMQAQPPHNPSKVDEDYHVREITVDEINETIKAFGEATRCVIEAGFDGIEIHGANHYLIHQFVSPYYNRRTDEWKYDDFKFPLAVIDEVVSVAKEYANEDFIIGYRFSPEEAESPGISMELTKELLETLVQKPLDYLHVSLGDIQSKTREGKYSGESRLHLVHEWIDSKLPLIGIGSIYTAEDALRGFETGDTELIALGRGILLDHDFVGKIKDGRADEITSEFDPDRADLHELPEKLWHQLNDGHYGVPRTK</sequence>
<evidence type="ECO:0000313" key="5">
    <source>
        <dbReference type="Proteomes" id="UP000589351"/>
    </source>
</evidence>
<dbReference type="Pfam" id="PF00724">
    <property type="entry name" value="Oxidored_FMN"/>
    <property type="match status" value="1"/>
</dbReference>
<evidence type="ECO:0000313" key="4">
    <source>
        <dbReference type="EMBL" id="CAD2070757.1"/>
    </source>
</evidence>
<dbReference type="PANTHER" id="PTHR43656:SF2">
    <property type="entry name" value="BINDING OXIDOREDUCTASE, PUTATIVE (AFU_ORTHOLOGUE AFUA_2G08260)-RELATED"/>
    <property type="match status" value="1"/>
</dbReference>
<accession>A0A6V7R0A3</accession>
<dbReference type="PANTHER" id="PTHR43656">
    <property type="entry name" value="BINDING OXIDOREDUCTASE, PUTATIVE (AFU_ORTHOLOGUE AFUA_2G08260)-RELATED"/>
    <property type="match status" value="1"/>
</dbReference>
<evidence type="ECO:0000259" key="3">
    <source>
        <dbReference type="Pfam" id="PF00724"/>
    </source>
</evidence>
<proteinExistence type="predicted"/>
<dbReference type="EMBL" id="CAJEWD010000003">
    <property type="protein sequence ID" value="CAD2070757.1"/>
    <property type="molecule type" value="Genomic_DNA"/>
</dbReference>
<dbReference type="InterPro" id="IPR001155">
    <property type="entry name" value="OxRdtase_FMN_N"/>
</dbReference>
<evidence type="ECO:0000256" key="2">
    <source>
        <dbReference type="ARBA" id="ARBA00023002"/>
    </source>
</evidence>
<dbReference type="GO" id="GO:0010181">
    <property type="term" value="F:FMN binding"/>
    <property type="evidence" value="ECO:0007669"/>
    <property type="project" value="InterPro"/>
</dbReference>
<name>A0A6V7R0A3_9STAP</name>
<dbReference type="AlphaFoldDB" id="A0A6V7R0A3"/>
<dbReference type="CDD" id="cd04735">
    <property type="entry name" value="OYE_like_4_FMN"/>
    <property type="match status" value="1"/>
</dbReference>
<keyword evidence="5" id="KW-1185">Reference proteome</keyword>
<protein>
    <submittedName>
        <fullName evidence="4">NADPH dehydrogenase</fullName>
    </submittedName>
</protein>
<dbReference type="Proteomes" id="UP000589351">
    <property type="component" value="Unassembled WGS sequence"/>
</dbReference>
<organism evidence="4 5">
    <name type="scientific">Jeotgalicoccus meleagridis</name>
    <dbReference type="NCBI Taxonomy" id="2759181"/>
    <lineage>
        <taxon>Bacteria</taxon>
        <taxon>Bacillati</taxon>
        <taxon>Bacillota</taxon>
        <taxon>Bacilli</taxon>
        <taxon>Bacillales</taxon>
        <taxon>Staphylococcaceae</taxon>
        <taxon>Jeotgalicoccus</taxon>
    </lineage>
</organism>
<comment type="caution">
    <text evidence="4">The sequence shown here is derived from an EMBL/GenBank/DDBJ whole genome shotgun (WGS) entry which is preliminary data.</text>
</comment>
<keyword evidence="2" id="KW-0560">Oxidoreductase</keyword>
<dbReference type="InterPro" id="IPR051799">
    <property type="entry name" value="NADH_flavin_oxidoreductase"/>
</dbReference>
<dbReference type="GO" id="GO:0016491">
    <property type="term" value="F:oxidoreductase activity"/>
    <property type="evidence" value="ECO:0007669"/>
    <property type="project" value="UniProtKB-KW"/>
</dbReference>
<reference evidence="4 5" key="1">
    <citation type="submission" date="2020-07" db="EMBL/GenBank/DDBJ databases">
        <authorList>
            <person name="Criscuolo A."/>
        </authorList>
    </citation>
    <scope>NUCLEOTIDE SEQUENCE [LARGE SCALE GENOMIC DNA]</scope>
    <source>
        <strain evidence="4">CIP111649</strain>
    </source>
</reference>
<keyword evidence="1" id="KW-0285">Flavoprotein</keyword>
<dbReference type="RefSeq" id="WP_183369090.1">
    <property type="nucleotide sequence ID" value="NZ_CAJEWD010000003.1"/>
</dbReference>
<feature type="domain" description="NADH:flavin oxidoreductase/NADH oxidase N-terminal" evidence="3">
    <location>
        <begin position="8"/>
        <end position="347"/>
    </location>
</feature>
<dbReference type="InterPro" id="IPR013785">
    <property type="entry name" value="Aldolase_TIM"/>
</dbReference>
<evidence type="ECO:0000256" key="1">
    <source>
        <dbReference type="ARBA" id="ARBA00022630"/>
    </source>
</evidence>
<gene>
    <name evidence="4" type="primary">namA_1</name>
    <name evidence="4" type="ORF">JEODO184_00045</name>
</gene>